<gene>
    <name evidence="1" type="ORF">HK097_006644</name>
</gene>
<reference evidence="1" key="1">
    <citation type="submission" date="2020-05" db="EMBL/GenBank/DDBJ databases">
        <title>Phylogenomic resolution of chytrid fungi.</title>
        <authorList>
            <person name="Stajich J.E."/>
            <person name="Amses K."/>
            <person name="Simmons R."/>
            <person name="Seto K."/>
            <person name="Myers J."/>
            <person name="Bonds A."/>
            <person name="Quandt C.A."/>
            <person name="Barry K."/>
            <person name="Liu P."/>
            <person name="Grigoriev I."/>
            <person name="Longcore J.E."/>
            <person name="James T.Y."/>
        </authorList>
    </citation>
    <scope>NUCLEOTIDE SEQUENCE</scope>
    <source>
        <strain evidence="1">JEL0318</strain>
    </source>
</reference>
<dbReference type="EMBL" id="JADGJD010000311">
    <property type="protein sequence ID" value="KAJ3052252.1"/>
    <property type="molecule type" value="Genomic_DNA"/>
</dbReference>
<evidence type="ECO:0000313" key="1">
    <source>
        <dbReference type="EMBL" id="KAJ3052252.1"/>
    </source>
</evidence>
<protein>
    <submittedName>
        <fullName evidence="1">Uncharacterized protein</fullName>
    </submittedName>
</protein>
<evidence type="ECO:0000313" key="2">
    <source>
        <dbReference type="Proteomes" id="UP001212841"/>
    </source>
</evidence>
<name>A0AAD5X527_9FUNG</name>
<keyword evidence="2" id="KW-1185">Reference proteome</keyword>
<dbReference type="AlphaFoldDB" id="A0AAD5X527"/>
<comment type="caution">
    <text evidence="1">The sequence shown here is derived from an EMBL/GenBank/DDBJ whole genome shotgun (WGS) entry which is preliminary data.</text>
</comment>
<accession>A0AAD5X527</accession>
<organism evidence="1 2">
    <name type="scientific">Rhizophlyctis rosea</name>
    <dbReference type="NCBI Taxonomy" id="64517"/>
    <lineage>
        <taxon>Eukaryota</taxon>
        <taxon>Fungi</taxon>
        <taxon>Fungi incertae sedis</taxon>
        <taxon>Chytridiomycota</taxon>
        <taxon>Chytridiomycota incertae sedis</taxon>
        <taxon>Chytridiomycetes</taxon>
        <taxon>Rhizophlyctidales</taxon>
        <taxon>Rhizophlyctidaceae</taxon>
        <taxon>Rhizophlyctis</taxon>
    </lineage>
</organism>
<proteinExistence type="predicted"/>
<sequence length="299" mass="33489">MPKISKYQEGAQEILAPVDQAAVLANHPELQTLFAYITPVVEGSKAHHTVTKKQIEDILHIDVSNADIDSTSFWLREEWELPPNVEIVEPSTWLKKGVKKIVKLWAATSSENLSRTLIDLTLLDVLDRTEFEGKLRAWGGVKLRYVAAAGAMEGYADYGIGHADVDSDEPAKTTFLLIVEAKRQGEKVSLWQLIAYLGILHQKRKALGKLATVYGIWSTGAHCRFLRIDEGGKAWVSGLMDHISKIYQWCHYAITCAYISNPTTTPSTLQEHLDLVEDFTKISLHLGVEFLEEEESDSD</sequence>
<dbReference type="Proteomes" id="UP001212841">
    <property type="component" value="Unassembled WGS sequence"/>
</dbReference>